<name>A0A2M6XDT9_9BACT</name>
<dbReference type="PANTHER" id="PTHR45453">
    <property type="entry name" value="PHOSPHATE REGULON SENSOR PROTEIN PHOR"/>
    <property type="match status" value="1"/>
</dbReference>
<dbReference type="InterPro" id="IPR050351">
    <property type="entry name" value="BphY/WalK/GraS-like"/>
</dbReference>
<dbReference type="AlphaFoldDB" id="A0A2M6XDT9"/>
<dbReference type="GO" id="GO:0016036">
    <property type="term" value="P:cellular response to phosphate starvation"/>
    <property type="evidence" value="ECO:0007669"/>
    <property type="project" value="TreeGrafter"/>
</dbReference>
<dbReference type="InterPro" id="IPR005467">
    <property type="entry name" value="His_kinase_dom"/>
</dbReference>
<dbReference type="SMART" id="SM00388">
    <property type="entry name" value="HisKA"/>
    <property type="match status" value="1"/>
</dbReference>
<dbReference type="SMART" id="SM00387">
    <property type="entry name" value="HATPase_c"/>
    <property type="match status" value="1"/>
</dbReference>
<feature type="transmembrane region" description="Helical" evidence="7">
    <location>
        <begin position="12"/>
        <end position="32"/>
    </location>
</feature>
<keyword evidence="6" id="KW-0902">Two-component regulatory system</keyword>
<dbReference type="Pfam" id="PF02518">
    <property type="entry name" value="HATPase_c"/>
    <property type="match status" value="1"/>
</dbReference>
<evidence type="ECO:0000256" key="4">
    <source>
        <dbReference type="ARBA" id="ARBA00022679"/>
    </source>
</evidence>
<proteinExistence type="predicted"/>
<dbReference type="InterPro" id="IPR003594">
    <property type="entry name" value="HATPase_dom"/>
</dbReference>
<keyword evidence="3" id="KW-0597">Phosphoprotein</keyword>
<dbReference type="GO" id="GO:0004721">
    <property type="term" value="F:phosphoprotein phosphatase activity"/>
    <property type="evidence" value="ECO:0007669"/>
    <property type="project" value="TreeGrafter"/>
</dbReference>
<evidence type="ECO:0000256" key="6">
    <source>
        <dbReference type="ARBA" id="ARBA00023012"/>
    </source>
</evidence>
<protein>
    <recommendedName>
        <fullName evidence="2">histidine kinase</fullName>
        <ecNumber evidence="2">2.7.13.3</ecNumber>
    </recommendedName>
</protein>
<evidence type="ECO:0000259" key="8">
    <source>
        <dbReference type="PROSITE" id="PS50109"/>
    </source>
</evidence>
<feature type="domain" description="Histidine kinase" evidence="8">
    <location>
        <begin position="121"/>
        <end position="338"/>
    </location>
</feature>
<dbReference type="GO" id="GO:0000155">
    <property type="term" value="F:phosphorelay sensor kinase activity"/>
    <property type="evidence" value="ECO:0007669"/>
    <property type="project" value="InterPro"/>
</dbReference>
<comment type="caution">
    <text evidence="9">The sequence shown here is derived from an EMBL/GenBank/DDBJ whole genome shotgun (WGS) entry which is preliminary data.</text>
</comment>
<gene>
    <name evidence="9" type="ORF">COT44_01370</name>
</gene>
<evidence type="ECO:0000313" key="10">
    <source>
        <dbReference type="Proteomes" id="UP000228996"/>
    </source>
</evidence>
<sequence length="349" mass="39312">MFHSARIKLTAWYLLIIMLISISFSVAMYEILTSELNRVERRQRSRIERGIFRIPIGYDDAPFPYIDPVLITETKNRLRDILIVIDFGILGSSAVAGYVLAGRTLKPIREMVDEQNRFISDASHELRTPLTSLKSEIEVNLRDPKLSLADSKALLKSNLEEVNNLEGLSDNLIKITQFGKGNDQLIFTSVSLVQIIKEAFIKINGLAKNKNITIENNIKEYSVYGNKSPLVELFVIFLDNAIKYSPEKTKINLSDKKTDGYISIQIADQGAGISKEDLPHLFDRFYRTDKSRTKTDVSGYGLGLSIAKQIVEQHHGSIKVESKINLGTTFVIQLPIKPSGFSQLTPIHL</sequence>
<evidence type="ECO:0000256" key="7">
    <source>
        <dbReference type="SAM" id="Phobius"/>
    </source>
</evidence>
<keyword evidence="7" id="KW-1133">Transmembrane helix</keyword>
<evidence type="ECO:0000313" key="9">
    <source>
        <dbReference type="EMBL" id="PIU03787.1"/>
    </source>
</evidence>
<dbReference type="InterPro" id="IPR004358">
    <property type="entry name" value="Sig_transdc_His_kin-like_C"/>
</dbReference>
<dbReference type="InterPro" id="IPR036890">
    <property type="entry name" value="HATPase_C_sf"/>
</dbReference>
<dbReference type="FunFam" id="3.30.565.10:FF:000006">
    <property type="entry name" value="Sensor histidine kinase WalK"/>
    <property type="match status" value="1"/>
</dbReference>
<dbReference type="PROSITE" id="PS50109">
    <property type="entry name" value="HIS_KIN"/>
    <property type="match status" value="1"/>
</dbReference>
<organism evidence="9 10">
    <name type="scientific">Candidatus Shapirobacteria bacterium CG08_land_8_20_14_0_20_39_18</name>
    <dbReference type="NCBI Taxonomy" id="1974883"/>
    <lineage>
        <taxon>Bacteria</taxon>
        <taxon>Candidatus Shapironibacteriota</taxon>
    </lineage>
</organism>
<dbReference type="EMBL" id="PEYO01000006">
    <property type="protein sequence ID" value="PIU03787.1"/>
    <property type="molecule type" value="Genomic_DNA"/>
</dbReference>
<keyword evidence="7" id="KW-0812">Transmembrane</keyword>
<dbReference type="Gene3D" id="3.30.565.10">
    <property type="entry name" value="Histidine kinase-like ATPase, C-terminal domain"/>
    <property type="match status" value="1"/>
</dbReference>
<dbReference type="SUPFAM" id="SSF55874">
    <property type="entry name" value="ATPase domain of HSP90 chaperone/DNA topoisomerase II/histidine kinase"/>
    <property type="match status" value="1"/>
</dbReference>
<dbReference type="Pfam" id="PF00512">
    <property type="entry name" value="HisKA"/>
    <property type="match status" value="1"/>
</dbReference>
<dbReference type="GO" id="GO:0005886">
    <property type="term" value="C:plasma membrane"/>
    <property type="evidence" value="ECO:0007669"/>
    <property type="project" value="TreeGrafter"/>
</dbReference>
<evidence type="ECO:0000256" key="3">
    <source>
        <dbReference type="ARBA" id="ARBA00022553"/>
    </source>
</evidence>
<dbReference type="SUPFAM" id="SSF47384">
    <property type="entry name" value="Homodimeric domain of signal transducing histidine kinase"/>
    <property type="match status" value="1"/>
</dbReference>
<keyword evidence="5" id="KW-0418">Kinase</keyword>
<accession>A0A2M6XDT9</accession>
<comment type="catalytic activity">
    <reaction evidence="1">
        <text>ATP + protein L-histidine = ADP + protein N-phospho-L-histidine.</text>
        <dbReference type="EC" id="2.7.13.3"/>
    </reaction>
</comment>
<evidence type="ECO:0000256" key="1">
    <source>
        <dbReference type="ARBA" id="ARBA00000085"/>
    </source>
</evidence>
<dbReference type="PANTHER" id="PTHR45453:SF1">
    <property type="entry name" value="PHOSPHATE REGULON SENSOR PROTEIN PHOR"/>
    <property type="match status" value="1"/>
</dbReference>
<dbReference type="CDD" id="cd00082">
    <property type="entry name" value="HisKA"/>
    <property type="match status" value="1"/>
</dbReference>
<keyword evidence="7" id="KW-0472">Membrane</keyword>
<dbReference type="PRINTS" id="PR00344">
    <property type="entry name" value="BCTRLSENSOR"/>
</dbReference>
<evidence type="ECO:0000256" key="5">
    <source>
        <dbReference type="ARBA" id="ARBA00022777"/>
    </source>
</evidence>
<keyword evidence="4" id="KW-0808">Transferase</keyword>
<dbReference type="Gene3D" id="1.10.287.130">
    <property type="match status" value="1"/>
</dbReference>
<dbReference type="InterPro" id="IPR003661">
    <property type="entry name" value="HisK_dim/P_dom"/>
</dbReference>
<dbReference type="Proteomes" id="UP000228996">
    <property type="component" value="Unassembled WGS sequence"/>
</dbReference>
<reference evidence="10" key="1">
    <citation type="submission" date="2017-09" db="EMBL/GenBank/DDBJ databases">
        <title>Depth-based differentiation of microbial function through sediment-hosted aquifers and enrichment of novel symbionts in the deep terrestrial subsurface.</title>
        <authorList>
            <person name="Probst A.J."/>
            <person name="Ladd B."/>
            <person name="Jarett J.K."/>
            <person name="Geller-Mcgrath D.E."/>
            <person name="Sieber C.M.K."/>
            <person name="Emerson J.B."/>
            <person name="Anantharaman K."/>
            <person name="Thomas B.C."/>
            <person name="Malmstrom R."/>
            <person name="Stieglmeier M."/>
            <person name="Klingl A."/>
            <person name="Woyke T."/>
            <person name="Ryan C.M."/>
            <person name="Banfield J.F."/>
        </authorList>
    </citation>
    <scope>NUCLEOTIDE SEQUENCE [LARGE SCALE GENOMIC DNA]</scope>
</reference>
<dbReference type="EC" id="2.7.13.3" evidence="2"/>
<feature type="transmembrane region" description="Helical" evidence="7">
    <location>
        <begin position="81"/>
        <end position="101"/>
    </location>
</feature>
<evidence type="ECO:0000256" key="2">
    <source>
        <dbReference type="ARBA" id="ARBA00012438"/>
    </source>
</evidence>
<dbReference type="InterPro" id="IPR036097">
    <property type="entry name" value="HisK_dim/P_sf"/>
</dbReference>